<gene>
    <name evidence="3" type="ORF">HNR02_006721</name>
</gene>
<evidence type="ECO:0000313" key="3">
    <source>
        <dbReference type="EMBL" id="NYI93346.1"/>
    </source>
</evidence>
<dbReference type="EMBL" id="JACCFK010000002">
    <property type="protein sequence ID" value="NYI93346.1"/>
    <property type="molecule type" value="Genomic_DNA"/>
</dbReference>
<protein>
    <submittedName>
        <fullName evidence="3">Putative glutamine amidotransferase</fullName>
    </submittedName>
</protein>
<keyword evidence="3" id="KW-0808">Transferase</keyword>
<organism evidence="3 4">
    <name type="scientific">Amycolatopsis endophytica</name>
    <dbReference type="NCBI Taxonomy" id="860233"/>
    <lineage>
        <taxon>Bacteria</taxon>
        <taxon>Bacillati</taxon>
        <taxon>Actinomycetota</taxon>
        <taxon>Actinomycetes</taxon>
        <taxon>Pseudonocardiales</taxon>
        <taxon>Pseudonocardiaceae</taxon>
        <taxon>Amycolatopsis</taxon>
    </lineage>
</organism>
<dbReference type="SUPFAM" id="SSF52317">
    <property type="entry name" value="Class I glutamine amidotransferase-like"/>
    <property type="match status" value="1"/>
</dbReference>
<dbReference type="InterPro" id="IPR029062">
    <property type="entry name" value="Class_I_gatase-like"/>
</dbReference>
<comment type="caution">
    <text evidence="3">The sequence shown here is derived from an EMBL/GenBank/DDBJ whole genome shotgun (WGS) entry which is preliminary data.</text>
</comment>
<sequence length="230" mass="24619">MSGLLAVTQRLLSADEHGEVRLALDVRWWSFLAACGFDGVPMPLDPSAAAKLLSRTGCRGLVLTGGNDVGSAPERDVLERYLLRWAADRGLPVIGVCRGMQLMLATFGACLEPVRGHVAVEHRLTGPHGGRTVNSYHDWAVLEAPREFAVTARCGRVVEAVRHRELPMAGIMWHPERTDPVQREDVELFGEVFGGRDASGDPGRGTRVAHGRGDGGPAQVPGRAGGPHAA</sequence>
<dbReference type="Gene3D" id="3.40.50.880">
    <property type="match status" value="1"/>
</dbReference>
<dbReference type="AlphaFoldDB" id="A0A853BFQ2"/>
<dbReference type="Proteomes" id="UP000549616">
    <property type="component" value="Unassembled WGS sequence"/>
</dbReference>
<evidence type="ECO:0000259" key="2">
    <source>
        <dbReference type="Pfam" id="PF00117"/>
    </source>
</evidence>
<accession>A0A853BFQ2</accession>
<feature type="domain" description="Glutamine amidotransferase" evidence="2">
    <location>
        <begin position="55"/>
        <end position="179"/>
    </location>
</feature>
<keyword evidence="3" id="KW-0315">Glutamine amidotransferase</keyword>
<dbReference type="Pfam" id="PF00117">
    <property type="entry name" value="GATase"/>
    <property type="match status" value="1"/>
</dbReference>
<evidence type="ECO:0000313" key="4">
    <source>
        <dbReference type="Proteomes" id="UP000549616"/>
    </source>
</evidence>
<keyword evidence="4" id="KW-1185">Reference proteome</keyword>
<dbReference type="PROSITE" id="PS51273">
    <property type="entry name" value="GATASE_TYPE_1"/>
    <property type="match status" value="1"/>
</dbReference>
<feature type="region of interest" description="Disordered" evidence="1">
    <location>
        <begin position="193"/>
        <end position="230"/>
    </location>
</feature>
<dbReference type="RefSeq" id="WP_179777534.1">
    <property type="nucleotide sequence ID" value="NZ_JACCFK010000002.1"/>
</dbReference>
<evidence type="ECO:0000256" key="1">
    <source>
        <dbReference type="SAM" id="MobiDB-lite"/>
    </source>
</evidence>
<dbReference type="GO" id="GO:0016740">
    <property type="term" value="F:transferase activity"/>
    <property type="evidence" value="ECO:0007669"/>
    <property type="project" value="UniProtKB-KW"/>
</dbReference>
<reference evidence="3 4" key="1">
    <citation type="submission" date="2020-07" db="EMBL/GenBank/DDBJ databases">
        <title>Sequencing the genomes of 1000 actinobacteria strains.</title>
        <authorList>
            <person name="Klenk H.-P."/>
        </authorList>
    </citation>
    <scope>NUCLEOTIDE SEQUENCE [LARGE SCALE GENOMIC DNA]</scope>
    <source>
        <strain evidence="3 4">DSM 104006</strain>
    </source>
</reference>
<name>A0A853BFQ2_9PSEU</name>
<dbReference type="InterPro" id="IPR017926">
    <property type="entry name" value="GATASE"/>
</dbReference>
<proteinExistence type="predicted"/>